<dbReference type="EMBL" id="JARXVH010000049">
    <property type="protein sequence ID" value="MDH6222906.1"/>
    <property type="molecule type" value="Genomic_DNA"/>
</dbReference>
<dbReference type="SUPFAM" id="SSF52980">
    <property type="entry name" value="Restriction endonuclease-like"/>
    <property type="match status" value="1"/>
</dbReference>
<reference evidence="1 2" key="1">
    <citation type="submission" date="2023-04" db="EMBL/GenBank/DDBJ databases">
        <title>Forest soil microbial communities from Buena Vista Peninsula, Colon Province, Panama.</title>
        <authorList>
            <person name="Bouskill N."/>
        </authorList>
    </citation>
    <scope>NUCLEOTIDE SEQUENCE [LARGE SCALE GENOMIC DNA]</scope>
    <source>
        <strain evidence="1 2">GGS1</strain>
    </source>
</reference>
<proteinExistence type="predicted"/>
<gene>
    <name evidence="1" type="ORF">M2283_010258</name>
</gene>
<sequence>MLRGPLSADFERLRAVTNAYHRGRKFEQLLERLFQQAHLRVDRDAGIAAPRQTDLVARYGDVWYLIEAKWQNAPADVDV</sequence>
<protein>
    <submittedName>
        <fullName evidence="1">Holliday junction resolvase</fullName>
    </submittedName>
</protein>
<organism evidence="1 2">
    <name type="scientific">Streptomyces pseudovenezuelae</name>
    <dbReference type="NCBI Taxonomy" id="67350"/>
    <lineage>
        <taxon>Bacteria</taxon>
        <taxon>Bacillati</taxon>
        <taxon>Actinomycetota</taxon>
        <taxon>Actinomycetes</taxon>
        <taxon>Kitasatosporales</taxon>
        <taxon>Streptomycetaceae</taxon>
        <taxon>Streptomyces</taxon>
        <taxon>Streptomyces aurantiacus group</taxon>
    </lineage>
</organism>
<accession>A0ABT6M2X5</accession>
<dbReference type="InterPro" id="IPR011335">
    <property type="entry name" value="Restrct_endonuc-II-like"/>
</dbReference>
<dbReference type="Proteomes" id="UP001160499">
    <property type="component" value="Unassembled WGS sequence"/>
</dbReference>
<name>A0ABT6M2X5_9ACTN</name>
<keyword evidence="2" id="KW-1185">Reference proteome</keyword>
<evidence type="ECO:0000313" key="2">
    <source>
        <dbReference type="Proteomes" id="UP001160499"/>
    </source>
</evidence>
<comment type="caution">
    <text evidence="1">The sequence shown here is derived from an EMBL/GenBank/DDBJ whole genome shotgun (WGS) entry which is preliminary data.</text>
</comment>
<evidence type="ECO:0000313" key="1">
    <source>
        <dbReference type="EMBL" id="MDH6222906.1"/>
    </source>
</evidence>
<dbReference type="RefSeq" id="WP_280883481.1">
    <property type="nucleotide sequence ID" value="NZ_JARXVH010000049.1"/>
</dbReference>